<evidence type="ECO:0000256" key="8">
    <source>
        <dbReference type="SAM" id="Phobius"/>
    </source>
</evidence>
<evidence type="ECO:0000256" key="4">
    <source>
        <dbReference type="ARBA" id="ARBA00022741"/>
    </source>
</evidence>
<name>A0A6A3SWM4_9STRA</name>
<dbReference type="GO" id="GO:0016887">
    <property type="term" value="F:ATP hydrolysis activity"/>
    <property type="evidence" value="ECO:0007669"/>
    <property type="project" value="InterPro"/>
</dbReference>
<evidence type="ECO:0000259" key="9">
    <source>
        <dbReference type="PROSITE" id="PS50893"/>
    </source>
</evidence>
<keyword evidence="6 8" id="KW-1133">Transmembrane helix</keyword>
<evidence type="ECO:0000256" key="1">
    <source>
        <dbReference type="ARBA" id="ARBA00004141"/>
    </source>
</evidence>
<dbReference type="Proteomes" id="UP000429523">
    <property type="component" value="Unassembled WGS sequence"/>
</dbReference>
<dbReference type="EMBL" id="QXGF01000257">
    <property type="protein sequence ID" value="KAE8943323.1"/>
    <property type="molecule type" value="Genomic_DNA"/>
</dbReference>
<evidence type="ECO:0000256" key="7">
    <source>
        <dbReference type="ARBA" id="ARBA00023136"/>
    </source>
</evidence>
<dbReference type="Pfam" id="PF19055">
    <property type="entry name" value="ABC2_membrane_7"/>
    <property type="match status" value="1"/>
</dbReference>
<dbReference type="InterPro" id="IPR013525">
    <property type="entry name" value="ABC2_TM"/>
</dbReference>
<dbReference type="PROSITE" id="PS50893">
    <property type="entry name" value="ABC_TRANSPORTER_2"/>
    <property type="match status" value="1"/>
</dbReference>
<dbReference type="SUPFAM" id="SSF52540">
    <property type="entry name" value="P-loop containing nucleoside triphosphate hydrolases"/>
    <property type="match status" value="1"/>
</dbReference>
<reference evidence="13 14" key="1">
    <citation type="submission" date="2018-08" db="EMBL/GenBank/DDBJ databases">
        <title>Genomic investigation of the strawberry pathogen Phytophthora fragariae indicates pathogenicity is determined by transcriptional variation in three key races.</title>
        <authorList>
            <person name="Adams T.M."/>
            <person name="Armitage A.D."/>
            <person name="Sobczyk M.K."/>
            <person name="Bates H.J."/>
            <person name="Dunwell J.M."/>
            <person name="Nellist C.F."/>
            <person name="Harrison R.J."/>
        </authorList>
    </citation>
    <scope>NUCLEOTIDE SEQUENCE [LARGE SCALE GENOMIC DNA]</scope>
    <source>
        <strain evidence="12 14">BC-1</strain>
        <strain evidence="11 15">NOV-71</strain>
        <strain evidence="10 13">NOV-9</strain>
    </source>
</reference>
<dbReference type="EMBL" id="QXFZ01000245">
    <property type="protein sequence ID" value="KAE9124919.1"/>
    <property type="molecule type" value="Genomic_DNA"/>
</dbReference>
<feature type="transmembrane region" description="Helical" evidence="8">
    <location>
        <begin position="142"/>
        <end position="165"/>
    </location>
</feature>
<comment type="caution">
    <text evidence="11">The sequence shown here is derived from an EMBL/GenBank/DDBJ whole genome shotgun (WGS) entry which is preliminary data.</text>
</comment>
<dbReference type="Pfam" id="PF00005">
    <property type="entry name" value="ABC_tran"/>
    <property type="match status" value="1"/>
</dbReference>
<sequence>METLVFGSLIYWLGGFVYELGAFLMLELLLLLILLVFLSLVFFLAAASPNLSIAEPVAMVCVLFYVLFAGFIVSKNQIPDWLVWLYWLDPVAWTVRSVVVSQYRHPELDVCVYGAFDYCAMYSQTMGEFSLGLFDVPSAKSWVRYGIIFLVLVFLGFTLLTYFVLEYYRFDRPENVALSVDPKARKAKANDPKDDAFSLVASPCASDVDILGIDARTETVLRIDRIDRKKKVEPVTVAFKDLWYTVSAPGGPGQPAQALDLLKGITGYALPGSITALMGSTGAGKTLMDVIAGRKTGGIIRGQILLNGFEASDLSVRRCTRYCEQTDIHSKASTFREALTFSAFLRQGADVSDSDKFDTVDECLELLDLDEIADRMIRGSSMDKMKRLTIGVEMAAQPSVLFLDEPTSGLDARSAKVIMDGVRKVADSGRTVLCTIHQPSSDVFHLFDSLLLLKKGGETVYFGELGDEASAMVDYFQSIPSVPRLKRGYNPATWMLEVIGAGVAERGEKQPTEDINFVHVFDRSASKVRLDFKLTEPGLFQPSEQYEPVTYGKKRAVRNMTQLRLLLHRFFITYWRTPSKKIRGRHHFSAVNIAAAYASLLTTRMRRARNPWSQKCPGDDGPGRQA</sequence>
<evidence type="ECO:0000313" key="10">
    <source>
        <dbReference type="EMBL" id="KAE8943323.1"/>
    </source>
</evidence>
<feature type="transmembrane region" description="Helical" evidence="8">
    <location>
        <begin position="57"/>
        <end position="74"/>
    </location>
</feature>
<evidence type="ECO:0000313" key="11">
    <source>
        <dbReference type="EMBL" id="KAE9124919.1"/>
    </source>
</evidence>
<evidence type="ECO:0000313" key="15">
    <source>
        <dbReference type="Proteomes" id="UP000441208"/>
    </source>
</evidence>
<dbReference type="Proteomes" id="UP000441208">
    <property type="component" value="Unassembled WGS sequence"/>
</dbReference>
<dbReference type="InterPro" id="IPR043926">
    <property type="entry name" value="ABCG_dom"/>
</dbReference>
<evidence type="ECO:0000256" key="6">
    <source>
        <dbReference type="ARBA" id="ARBA00022989"/>
    </source>
</evidence>
<proteinExistence type="predicted"/>
<evidence type="ECO:0000256" key="2">
    <source>
        <dbReference type="ARBA" id="ARBA00022448"/>
    </source>
</evidence>
<keyword evidence="7 8" id="KW-0472">Membrane</keyword>
<keyword evidence="4" id="KW-0547">Nucleotide-binding</keyword>
<feature type="domain" description="ABC transporter" evidence="9">
    <location>
        <begin position="237"/>
        <end position="481"/>
    </location>
</feature>
<evidence type="ECO:0000313" key="12">
    <source>
        <dbReference type="EMBL" id="KAE9245050.1"/>
    </source>
</evidence>
<dbReference type="GO" id="GO:0005524">
    <property type="term" value="F:ATP binding"/>
    <property type="evidence" value="ECO:0007669"/>
    <property type="project" value="UniProtKB-KW"/>
</dbReference>
<dbReference type="GO" id="GO:0140359">
    <property type="term" value="F:ABC-type transporter activity"/>
    <property type="evidence" value="ECO:0007669"/>
    <property type="project" value="InterPro"/>
</dbReference>
<evidence type="ECO:0000313" key="14">
    <source>
        <dbReference type="Proteomes" id="UP000440367"/>
    </source>
</evidence>
<dbReference type="PANTHER" id="PTHR19241">
    <property type="entry name" value="ATP-BINDING CASSETTE TRANSPORTER"/>
    <property type="match status" value="1"/>
</dbReference>
<dbReference type="InterPro" id="IPR003593">
    <property type="entry name" value="AAA+_ATPase"/>
</dbReference>
<keyword evidence="5" id="KW-0067">ATP-binding</keyword>
<dbReference type="InterPro" id="IPR027417">
    <property type="entry name" value="P-loop_NTPase"/>
</dbReference>
<evidence type="ECO:0000256" key="5">
    <source>
        <dbReference type="ARBA" id="ARBA00022840"/>
    </source>
</evidence>
<dbReference type="FunFam" id="3.40.50.300:FF:000289">
    <property type="entry name" value="ABC transporter G family member 31"/>
    <property type="match status" value="1"/>
</dbReference>
<dbReference type="SMART" id="SM00382">
    <property type="entry name" value="AAA"/>
    <property type="match status" value="1"/>
</dbReference>
<dbReference type="Gene3D" id="3.40.50.300">
    <property type="entry name" value="P-loop containing nucleotide triphosphate hydrolases"/>
    <property type="match status" value="1"/>
</dbReference>
<protein>
    <recommendedName>
        <fullName evidence="9">ABC transporter domain-containing protein</fullName>
    </recommendedName>
</protein>
<gene>
    <name evidence="12" type="ORF">PF002_g7448</name>
    <name evidence="11" type="ORF">PF007_g6536</name>
    <name evidence="10" type="ORF">PF009_g6940</name>
</gene>
<organism evidence="11 15">
    <name type="scientific">Phytophthora fragariae</name>
    <dbReference type="NCBI Taxonomy" id="53985"/>
    <lineage>
        <taxon>Eukaryota</taxon>
        <taxon>Sar</taxon>
        <taxon>Stramenopiles</taxon>
        <taxon>Oomycota</taxon>
        <taxon>Peronosporomycetes</taxon>
        <taxon>Peronosporales</taxon>
        <taxon>Peronosporaceae</taxon>
        <taxon>Phytophthora</taxon>
    </lineage>
</organism>
<evidence type="ECO:0000256" key="3">
    <source>
        <dbReference type="ARBA" id="ARBA00022692"/>
    </source>
</evidence>
<dbReference type="Pfam" id="PF01061">
    <property type="entry name" value="ABC2_membrane"/>
    <property type="match status" value="1"/>
</dbReference>
<dbReference type="AlphaFoldDB" id="A0A6A3SWM4"/>
<keyword evidence="3 8" id="KW-0812">Transmembrane</keyword>
<comment type="subcellular location">
    <subcellularLocation>
        <location evidence="1">Membrane</location>
        <topology evidence="1">Multi-pass membrane protein</topology>
    </subcellularLocation>
</comment>
<dbReference type="EMBL" id="QXGD01000276">
    <property type="protein sequence ID" value="KAE9245050.1"/>
    <property type="molecule type" value="Genomic_DNA"/>
</dbReference>
<keyword evidence="2" id="KW-0813">Transport</keyword>
<dbReference type="Proteomes" id="UP000440367">
    <property type="component" value="Unassembled WGS sequence"/>
</dbReference>
<dbReference type="InterPro" id="IPR003439">
    <property type="entry name" value="ABC_transporter-like_ATP-bd"/>
</dbReference>
<feature type="transmembrane region" description="Helical" evidence="8">
    <location>
        <begin position="20"/>
        <end position="45"/>
    </location>
</feature>
<evidence type="ECO:0000313" key="13">
    <source>
        <dbReference type="Proteomes" id="UP000429523"/>
    </source>
</evidence>
<accession>A0A6A3SWM4</accession>
<dbReference type="GO" id="GO:0016020">
    <property type="term" value="C:membrane"/>
    <property type="evidence" value="ECO:0007669"/>
    <property type="project" value="UniProtKB-SubCell"/>
</dbReference>